<accession>A0AAE1Z6E4</accession>
<protein>
    <submittedName>
        <fullName evidence="1">Uncharacterized protein</fullName>
    </submittedName>
</protein>
<keyword evidence="2" id="KW-1185">Reference proteome</keyword>
<evidence type="ECO:0000313" key="2">
    <source>
        <dbReference type="Proteomes" id="UP001292079"/>
    </source>
</evidence>
<reference evidence="1" key="2">
    <citation type="journal article" date="2023" name="Infect Dis Poverty">
        <title>Chromosome-scale genome of the human blood fluke Schistosoma mekongi and its implications for public health.</title>
        <authorList>
            <person name="Zhou M."/>
            <person name="Xu L."/>
            <person name="Xu D."/>
            <person name="Chen W."/>
            <person name="Khan J."/>
            <person name="Hu Y."/>
            <person name="Huang H."/>
            <person name="Wei H."/>
            <person name="Zhang Y."/>
            <person name="Chusongsang P."/>
            <person name="Tanasarnprasert K."/>
            <person name="Hu X."/>
            <person name="Limpanont Y."/>
            <person name="Lv Z."/>
        </authorList>
    </citation>
    <scope>NUCLEOTIDE SEQUENCE</scope>
    <source>
        <strain evidence="1">LV_2022a</strain>
    </source>
</reference>
<organism evidence="1 2">
    <name type="scientific">Schistosoma mekongi</name>
    <name type="common">Parasitic worm</name>
    <dbReference type="NCBI Taxonomy" id="38744"/>
    <lineage>
        <taxon>Eukaryota</taxon>
        <taxon>Metazoa</taxon>
        <taxon>Spiralia</taxon>
        <taxon>Lophotrochozoa</taxon>
        <taxon>Platyhelminthes</taxon>
        <taxon>Trematoda</taxon>
        <taxon>Digenea</taxon>
        <taxon>Strigeidida</taxon>
        <taxon>Schistosomatoidea</taxon>
        <taxon>Schistosomatidae</taxon>
        <taxon>Schistosoma</taxon>
    </lineage>
</organism>
<evidence type="ECO:0000313" key="1">
    <source>
        <dbReference type="EMBL" id="KAK4468426.1"/>
    </source>
</evidence>
<comment type="caution">
    <text evidence="1">The sequence shown here is derived from an EMBL/GenBank/DDBJ whole genome shotgun (WGS) entry which is preliminary data.</text>
</comment>
<dbReference type="EMBL" id="JALJAT010000006">
    <property type="protein sequence ID" value="KAK4468426.1"/>
    <property type="molecule type" value="Genomic_DNA"/>
</dbReference>
<proteinExistence type="predicted"/>
<name>A0AAE1Z6E4_SCHME</name>
<reference evidence="1" key="1">
    <citation type="submission" date="2022-04" db="EMBL/GenBank/DDBJ databases">
        <authorList>
            <person name="Xu L."/>
            <person name="Lv Z."/>
        </authorList>
    </citation>
    <scope>NUCLEOTIDE SEQUENCE</scope>
    <source>
        <strain evidence="1">LV_2022a</strain>
    </source>
</reference>
<dbReference type="Proteomes" id="UP001292079">
    <property type="component" value="Unassembled WGS sequence"/>
</dbReference>
<dbReference type="AlphaFoldDB" id="A0AAE1Z6E4"/>
<sequence>MVFDQTTQSDVYDRILKNSILGTKLIRKAVICNRYTGAINAYGPEDFTPSVEQINKFLMLSQAERADHTIVDKHFQIAMDSCLYKDVDDETGILLADILQYYTRPNSINEYNIGKYELSGLLTKNSLLIGIYEVGNQLHESKQLLMEMRDYLDGQGL</sequence>
<gene>
    <name evidence="1" type="ORF">MN116_007532</name>
</gene>